<organism evidence="2 3">
    <name type="scientific">Calocera cornea HHB12733</name>
    <dbReference type="NCBI Taxonomy" id="1353952"/>
    <lineage>
        <taxon>Eukaryota</taxon>
        <taxon>Fungi</taxon>
        <taxon>Dikarya</taxon>
        <taxon>Basidiomycota</taxon>
        <taxon>Agaricomycotina</taxon>
        <taxon>Dacrymycetes</taxon>
        <taxon>Dacrymycetales</taxon>
        <taxon>Dacrymycetaceae</taxon>
        <taxon>Calocera</taxon>
    </lineage>
</organism>
<protein>
    <submittedName>
        <fullName evidence="2">Uncharacterized protein</fullName>
    </submittedName>
</protein>
<accession>A0A165CAD8</accession>
<dbReference type="AlphaFoldDB" id="A0A165CAD8"/>
<gene>
    <name evidence="2" type="ORF">CALCODRAFT_513258</name>
</gene>
<dbReference type="Proteomes" id="UP000076842">
    <property type="component" value="Unassembled WGS sequence"/>
</dbReference>
<feature type="region of interest" description="Disordered" evidence="1">
    <location>
        <begin position="172"/>
        <end position="197"/>
    </location>
</feature>
<dbReference type="EMBL" id="KV424169">
    <property type="protein sequence ID" value="KZT50489.1"/>
    <property type="molecule type" value="Genomic_DNA"/>
</dbReference>
<evidence type="ECO:0000313" key="3">
    <source>
        <dbReference type="Proteomes" id="UP000076842"/>
    </source>
</evidence>
<reference evidence="2 3" key="1">
    <citation type="journal article" date="2016" name="Mol. Biol. Evol.">
        <title>Comparative Genomics of Early-Diverging Mushroom-Forming Fungi Provides Insights into the Origins of Lignocellulose Decay Capabilities.</title>
        <authorList>
            <person name="Nagy L.G."/>
            <person name="Riley R."/>
            <person name="Tritt A."/>
            <person name="Adam C."/>
            <person name="Daum C."/>
            <person name="Floudas D."/>
            <person name="Sun H."/>
            <person name="Yadav J.S."/>
            <person name="Pangilinan J."/>
            <person name="Larsson K.H."/>
            <person name="Matsuura K."/>
            <person name="Barry K."/>
            <person name="Labutti K."/>
            <person name="Kuo R."/>
            <person name="Ohm R.A."/>
            <person name="Bhattacharya S.S."/>
            <person name="Shirouzu T."/>
            <person name="Yoshinaga Y."/>
            <person name="Martin F.M."/>
            <person name="Grigoriev I.V."/>
            <person name="Hibbett D.S."/>
        </authorList>
    </citation>
    <scope>NUCLEOTIDE SEQUENCE [LARGE SCALE GENOMIC DNA]</scope>
    <source>
        <strain evidence="2 3">HHB12733</strain>
    </source>
</reference>
<dbReference type="InParanoid" id="A0A165CAD8"/>
<dbReference type="OrthoDB" id="3364144at2759"/>
<keyword evidence="3" id="KW-1185">Reference proteome</keyword>
<sequence>MASIETSEATDPEHETIYKEHEQTGGVRGWILEKEAASLAAALGPNPPPVTENDYEDKHVLLSADKRQIIIKHWIIVHHVLVIDLDKIVWIRPASHNVLGFGCHMWGMGLTGIGWSRDFKRAFPTGQAWENSFVVKYRDAWLGLRAGFTIEDPAKFAEALEKIVPGITTRRMHEEHHGQDHDGYTKLDADKGKVKTA</sequence>
<name>A0A165CAD8_9BASI</name>
<evidence type="ECO:0000256" key="1">
    <source>
        <dbReference type="SAM" id="MobiDB-lite"/>
    </source>
</evidence>
<proteinExistence type="predicted"/>
<evidence type="ECO:0000313" key="2">
    <source>
        <dbReference type="EMBL" id="KZT50489.1"/>
    </source>
</evidence>